<evidence type="ECO:0000256" key="2">
    <source>
        <dbReference type="SAM" id="MobiDB-lite"/>
    </source>
</evidence>
<feature type="region of interest" description="Disordered" evidence="2">
    <location>
        <begin position="635"/>
        <end position="655"/>
    </location>
</feature>
<dbReference type="OrthoDB" id="28413at2759"/>
<dbReference type="InterPro" id="IPR011993">
    <property type="entry name" value="PH-like_dom_sf"/>
</dbReference>
<comment type="function">
    <text evidence="1">Involved in cytoskeletal rearrangements required for phagocytosis of apoptotic cells and cell motility. Acts in association with DOCK1 and CRK. Was initially proposed to be required in complex with DOCK1 to activate Rac Rho small GTPases. May enhance the guanine nucleotide exchange factor (GEF) activity of DOCK1.</text>
</comment>
<dbReference type="Pfam" id="PF04727">
    <property type="entry name" value="ELMO_CED12"/>
    <property type="match status" value="1"/>
</dbReference>
<reference evidence="4 5" key="1">
    <citation type="submission" date="2015-04" db="EMBL/GenBank/DDBJ databases">
        <authorList>
            <person name="Syromyatnikov M.Y."/>
            <person name="Popov V.N."/>
        </authorList>
    </citation>
    <scope>NUCLEOTIDE SEQUENCE [LARGE SCALE GENOMIC DNA]</scope>
</reference>
<dbReference type="SUPFAM" id="SSF50729">
    <property type="entry name" value="PH domain-like"/>
    <property type="match status" value="1"/>
</dbReference>
<name>A0A1J1ISQ0_9DIPT</name>
<evidence type="ECO:0000256" key="1">
    <source>
        <dbReference type="ARBA" id="ARBA00024863"/>
    </source>
</evidence>
<organism evidence="4 5">
    <name type="scientific">Clunio marinus</name>
    <dbReference type="NCBI Taxonomy" id="568069"/>
    <lineage>
        <taxon>Eukaryota</taxon>
        <taxon>Metazoa</taxon>
        <taxon>Ecdysozoa</taxon>
        <taxon>Arthropoda</taxon>
        <taxon>Hexapoda</taxon>
        <taxon>Insecta</taxon>
        <taxon>Pterygota</taxon>
        <taxon>Neoptera</taxon>
        <taxon>Endopterygota</taxon>
        <taxon>Diptera</taxon>
        <taxon>Nematocera</taxon>
        <taxon>Chironomoidea</taxon>
        <taxon>Chironomidae</taxon>
        <taxon>Clunio</taxon>
    </lineage>
</organism>
<feature type="compositionally biased region" description="Acidic residues" evidence="2">
    <location>
        <begin position="645"/>
        <end position="655"/>
    </location>
</feature>
<dbReference type="Pfam" id="PF11841">
    <property type="entry name" value="ELMO_ARM"/>
    <property type="match status" value="1"/>
</dbReference>
<proteinExistence type="predicted"/>
<dbReference type="InterPro" id="IPR001849">
    <property type="entry name" value="PH_domain"/>
</dbReference>
<dbReference type="Pfam" id="PF16457">
    <property type="entry name" value="PH_12"/>
    <property type="match status" value="1"/>
</dbReference>
<feature type="domain" description="ELMO" evidence="3">
    <location>
        <begin position="254"/>
        <end position="422"/>
    </location>
</feature>
<dbReference type="Gene3D" id="2.30.29.30">
    <property type="entry name" value="Pleckstrin-homology domain (PH domain)/Phosphotyrosine-binding domain (PTB)"/>
    <property type="match status" value="1"/>
</dbReference>
<dbReference type="Proteomes" id="UP000183832">
    <property type="component" value="Unassembled WGS sequence"/>
</dbReference>
<dbReference type="STRING" id="568069.A0A1J1ISQ0"/>
<dbReference type="PANTHER" id="PTHR12771">
    <property type="entry name" value="ENGULFMENT AND CELL MOTILITY"/>
    <property type="match status" value="1"/>
</dbReference>
<gene>
    <name evidence="4" type="ORF">CLUMA_CG015778</name>
</gene>
<dbReference type="PROSITE" id="PS51335">
    <property type="entry name" value="ELMO"/>
    <property type="match status" value="1"/>
</dbReference>
<protein>
    <submittedName>
        <fullName evidence="4">CLUMA_CG015778, isoform A</fullName>
    </submittedName>
</protein>
<dbReference type="SUPFAM" id="SSF48371">
    <property type="entry name" value="ARM repeat"/>
    <property type="match status" value="1"/>
</dbReference>
<keyword evidence="5" id="KW-1185">Reference proteome</keyword>
<dbReference type="PANTHER" id="PTHR12771:SF56">
    <property type="entry name" value="CED-12"/>
    <property type="match status" value="1"/>
</dbReference>
<dbReference type="InterPro" id="IPR050868">
    <property type="entry name" value="ELMO_domain-containing"/>
</dbReference>
<sequence length="655" mass="75991">MLPQRMPVKSDASIVKIAVKPLSTEPQYVPQLIEFDQRQPLTSIINELCLNWNLTNCENYSLKFTDSSFDGYVTEKNRSDVKNGFVLKLNYRERLEFALKSFTELMDHGTVSWEILSEAFINRNIVFIEPPYLAKSIIESSLSILENIVQNSSKCFIVERSVTFENLLKLLRDTSPVIQQNTIALINALFIKADDSKRKVIANTFSTKQYRSVIYECVLNATMGTEMTHQLSILQSLTLGMLEPRMNDRSVDQDAQEKIKELRRIAFEGEGSDGTDTTTRRQNNPAQHYKKLGFKCDINPAQDFMESSLLALDCMIYFARNYSQLYTKVVHENSCRADEYECPFGRTSIELVKVLCDILKIGESSDQMKDFHPMFFTHDHPFEEFFCICIVALNKTWKDMRATNEDFSKVFDVVREQIVRNLAARPRDFESFRQKMNELSYFKITEMRQQERTAREECESTASAIVTLKEKIRPEIILLIKEQRLGYLVEGTRFSKFIRGTRSKDKFWYVRLSPNHKILHYGDCDEKTVPLQEELKSELRVNEMKQLLVNKECPHIKEMKGRKPSTLFSIAYDDNGEQKTLDFVAPDDMTFNYWIDGIACLLDQQMLSKQMADDFETLLSVEIKLRLLDTEGVDISKEPPPIPDSPEDYEFNFEG</sequence>
<dbReference type="AlphaFoldDB" id="A0A1J1ISQ0"/>
<accession>A0A1J1ISQ0</accession>
<dbReference type="InterPro" id="IPR016024">
    <property type="entry name" value="ARM-type_fold"/>
</dbReference>
<evidence type="ECO:0000313" key="5">
    <source>
        <dbReference type="Proteomes" id="UP000183832"/>
    </source>
</evidence>
<evidence type="ECO:0000313" key="4">
    <source>
        <dbReference type="EMBL" id="CRL02754.1"/>
    </source>
</evidence>
<dbReference type="EMBL" id="CVRI01000058">
    <property type="protein sequence ID" value="CRL02754.1"/>
    <property type="molecule type" value="Genomic_DNA"/>
</dbReference>
<evidence type="ECO:0000259" key="3">
    <source>
        <dbReference type="PROSITE" id="PS51335"/>
    </source>
</evidence>
<dbReference type="InterPro" id="IPR006816">
    <property type="entry name" value="ELMO_dom"/>
</dbReference>
<dbReference type="GO" id="GO:0048870">
    <property type="term" value="P:cell motility"/>
    <property type="evidence" value="ECO:0007669"/>
    <property type="project" value="TreeGrafter"/>
</dbReference>
<dbReference type="Gene3D" id="6.10.250.810">
    <property type="match status" value="1"/>
</dbReference>
<dbReference type="InterPro" id="IPR024574">
    <property type="entry name" value="ELMO_ARM"/>
</dbReference>
<dbReference type="GO" id="GO:0005886">
    <property type="term" value="C:plasma membrane"/>
    <property type="evidence" value="ECO:0007669"/>
    <property type="project" value="TreeGrafter"/>
</dbReference>
<dbReference type="GO" id="GO:0007015">
    <property type="term" value="P:actin filament organization"/>
    <property type="evidence" value="ECO:0007669"/>
    <property type="project" value="TreeGrafter"/>
</dbReference>